<keyword evidence="3" id="KW-1185">Reference proteome</keyword>
<dbReference type="PANTHER" id="PTHR13939:SF0">
    <property type="entry name" value="NMN AMIDOHYDROLASE-LIKE PROTEIN YFAY"/>
    <property type="match status" value="1"/>
</dbReference>
<evidence type="ECO:0000313" key="3">
    <source>
        <dbReference type="Proteomes" id="UP000197032"/>
    </source>
</evidence>
<dbReference type="SUPFAM" id="SSF53218">
    <property type="entry name" value="Molybdenum cofactor biosynthesis proteins"/>
    <property type="match status" value="1"/>
</dbReference>
<gene>
    <name evidence="2" type="ORF">KKC1_01900</name>
</gene>
<protein>
    <submittedName>
        <fullName evidence="2">Molybdopterin binding domain-containing protein</fullName>
    </submittedName>
</protein>
<comment type="caution">
    <text evidence="2">The sequence shown here is derived from an EMBL/GenBank/DDBJ whole genome shotgun (WGS) entry which is preliminary data.</text>
</comment>
<dbReference type="Pfam" id="PF00994">
    <property type="entry name" value="MoCF_biosynth"/>
    <property type="match status" value="1"/>
</dbReference>
<sequence length="308" mass="32992">MNWNLLEKTTFWIEGVQLEKADLGLIAREAAAVLGLAPHEVLVVDVRPNLIAFDILRREVPAEAVAGKGEELMERLRRIPGVTMNSPEIHSEGVLGLIALDPGEARDVLRASSELANRVADTVSKRALVFASGSEVLAGNIKDTNSPYLIAALKQAGYKAEYGGILPDDADASAARLEDALGKGYGLIVTTGGVGAEDKDFTVEAVLRLDPEASTPYILNFTPDGLRHHKDGVRIAVGEVGVTKLIALPGPHDEVKLACEYLLEGLRKGLSKDSLAQVIASALRERWQKFMHGGGETIGCTRTSLKVT</sequence>
<dbReference type="PANTHER" id="PTHR13939">
    <property type="entry name" value="NICOTINAMIDE-NUCLEOTIDE AMIDOHYDROLASE PNCC"/>
    <property type="match status" value="1"/>
</dbReference>
<dbReference type="Proteomes" id="UP000197032">
    <property type="component" value="Unassembled WGS sequence"/>
</dbReference>
<dbReference type="EMBL" id="BDGJ01000003">
    <property type="protein sequence ID" value="GAW91028.1"/>
    <property type="molecule type" value="Genomic_DNA"/>
</dbReference>
<dbReference type="InterPro" id="IPR036425">
    <property type="entry name" value="MoaB/Mog-like_dom_sf"/>
</dbReference>
<dbReference type="InterPro" id="IPR050101">
    <property type="entry name" value="CinA"/>
</dbReference>
<dbReference type="AlphaFoldDB" id="A0A1Z5HNJ7"/>
<name>A0A1Z5HNJ7_9FIRM</name>
<dbReference type="InterPro" id="IPR001453">
    <property type="entry name" value="MoaB/Mog_dom"/>
</dbReference>
<proteinExistence type="predicted"/>
<dbReference type="SMART" id="SM00852">
    <property type="entry name" value="MoCF_biosynth"/>
    <property type="match status" value="1"/>
</dbReference>
<evidence type="ECO:0000313" key="2">
    <source>
        <dbReference type="EMBL" id="GAW91028.1"/>
    </source>
</evidence>
<accession>A0A1Z5HNJ7</accession>
<evidence type="ECO:0000259" key="1">
    <source>
        <dbReference type="SMART" id="SM00852"/>
    </source>
</evidence>
<dbReference type="Gene3D" id="3.40.980.10">
    <property type="entry name" value="MoaB/Mog-like domain"/>
    <property type="match status" value="1"/>
</dbReference>
<dbReference type="RefSeq" id="WP_088552626.1">
    <property type="nucleotide sequence ID" value="NZ_BDGJ01000003.1"/>
</dbReference>
<organism evidence="2 3">
    <name type="scientific">Calderihabitans maritimus</name>
    <dbReference type="NCBI Taxonomy" id="1246530"/>
    <lineage>
        <taxon>Bacteria</taxon>
        <taxon>Bacillati</taxon>
        <taxon>Bacillota</taxon>
        <taxon>Clostridia</taxon>
        <taxon>Neomoorellales</taxon>
        <taxon>Calderihabitantaceae</taxon>
        <taxon>Calderihabitans</taxon>
    </lineage>
</organism>
<reference evidence="3" key="1">
    <citation type="journal article" date="2017" name="Appl. Environ. Microbiol.">
        <title>Genomic analysis of Calderihabitans maritimus KKC1, a thermophilic hydrogenogenic carboxydotrophic bacterium isolated from marine sediment.</title>
        <authorList>
            <person name="Omae K."/>
            <person name="Yoneda Y."/>
            <person name="Fukuyama Y."/>
            <person name="Yoshida T."/>
            <person name="Sako Y."/>
        </authorList>
    </citation>
    <scope>NUCLEOTIDE SEQUENCE [LARGE SCALE GENOMIC DNA]</scope>
    <source>
        <strain evidence="3">KKC1</strain>
    </source>
</reference>
<feature type="domain" description="MoaB/Mog" evidence="1">
    <location>
        <begin position="128"/>
        <end position="269"/>
    </location>
</feature>
<dbReference type="OrthoDB" id="1676645at2"/>